<accession>L7CN09</accession>
<name>L7CN09_RHOBT</name>
<evidence type="ECO:0000313" key="2">
    <source>
        <dbReference type="Proteomes" id="UP000010959"/>
    </source>
</evidence>
<dbReference type="AlphaFoldDB" id="L7CN09"/>
<gene>
    <name evidence="1" type="ORF">RBSWK_00992</name>
</gene>
<evidence type="ECO:0000313" key="1">
    <source>
        <dbReference type="EMBL" id="ELP34992.1"/>
    </source>
</evidence>
<organism evidence="1 2">
    <name type="scientific">Rhodopirellula baltica SWK14</name>
    <dbReference type="NCBI Taxonomy" id="993516"/>
    <lineage>
        <taxon>Bacteria</taxon>
        <taxon>Pseudomonadati</taxon>
        <taxon>Planctomycetota</taxon>
        <taxon>Planctomycetia</taxon>
        <taxon>Pirellulales</taxon>
        <taxon>Pirellulaceae</taxon>
        <taxon>Rhodopirellula</taxon>
    </lineage>
</organism>
<dbReference type="EMBL" id="AMWG01000021">
    <property type="protein sequence ID" value="ELP34992.1"/>
    <property type="molecule type" value="Genomic_DNA"/>
</dbReference>
<dbReference type="Proteomes" id="UP000010959">
    <property type="component" value="Unassembled WGS sequence"/>
</dbReference>
<proteinExistence type="predicted"/>
<protein>
    <submittedName>
        <fullName evidence="1">Uncharacterized protein</fullName>
    </submittedName>
</protein>
<sequence>MGRLSECAQILQFTCSQRIFHSTPASRHRQAQKQLFVFQ</sequence>
<reference evidence="1 2" key="1">
    <citation type="journal article" date="2013" name="Mar. Genomics">
        <title>Expression of sulfatases in Rhodopirellula baltica and the diversity of sulfatases in the genus Rhodopirellula.</title>
        <authorList>
            <person name="Wegner C.E."/>
            <person name="Richter-Heitmann T."/>
            <person name="Klindworth A."/>
            <person name="Klockow C."/>
            <person name="Richter M."/>
            <person name="Achstetter T."/>
            <person name="Glockner F.O."/>
            <person name="Harder J."/>
        </authorList>
    </citation>
    <scope>NUCLEOTIDE SEQUENCE [LARGE SCALE GENOMIC DNA]</scope>
    <source>
        <strain evidence="1 2">SWK14</strain>
    </source>
</reference>
<comment type="caution">
    <text evidence="1">The sequence shown here is derived from an EMBL/GenBank/DDBJ whole genome shotgun (WGS) entry which is preliminary data.</text>
</comment>